<protein>
    <submittedName>
        <fullName evidence="2">MOSC domain-containing protein</fullName>
    </submittedName>
</protein>
<dbReference type="PROSITE" id="PS51340">
    <property type="entry name" value="MOSC"/>
    <property type="match status" value="1"/>
</dbReference>
<feature type="domain" description="MOSC" evidence="1">
    <location>
        <begin position="115"/>
        <end position="270"/>
    </location>
</feature>
<dbReference type="Gene3D" id="2.40.33.20">
    <property type="entry name" value="PK beta-barrel domain-like"/>
    <property type="match status" value="1"/>
</dbReference>
<evidence type="ECO:0000313" key="2">
    <source>
        <dbReference type="EMBL" id="MFC3675520.1"/>
    </source>
</evidence>
<dbReference type="InterPro" id="IPR005302">
    <property type="entry name" value="MoCF_Sase_C"/>
</dbReference>
<gene>
    <name evidence="2" type="ORF">ACFOOQ_08200</name>
</gene>
<dbReference type="InterPro" id="IPR011037">
    <property type="entry name" value="Pyrv_Knase-like_insert_dom_sf"/>
</dbReference>
<organism evidence="2 3">
    <name type="scientific">Ferrovibrio xuzhouensis</name>
    <dbReference type="NCBI Taxonomy" id="1576914"/>
    <lineage>
        <taxon>Bacteria</taxon>
        <taxon>Pseudomonadati</taxon>
        <taxon>Pseudomonadota</taxon>
        <taxon>Alphaproteobacteria</taxon>
        <taxon>Rhodospirillales</taxon>
        <taxon>Rhodospirillaceae</taxon>
        <taxon>Ferrovibrio</taxon>
    </lineage>
</organism>
<accession>A0ABV7VED5</accession>
<proteinExistence type="predicted"/>
<dbReference type="PANTHER" id="PTHR36930">
    <property type="entry name" value="METAL-SULFUR CLUSTER BIOSYNTHESIS PROTEINS YUAD-RELATED"/>
    <property type="match status" value="1"/>
</dbReference>
<keyword evidence="3" id="KW-1185">Reference proteome</keyword>
<comment type="caution">
    <text evidence="2">The sequence shown here is derived from an EMBL/GenBank/DDBJ whole genome shotgun (WGS) entry which is preliminary data.</text>
</comment>
<dbReference type="PANTHER" id="PTHR36930:SF1">
    <property type="entry name" value="MOSC DOMAIN-CONTAINING PROTEIN"/>
    <property type="match status" value="1"/>
</dbReference>
<dbReference type="InterPro" id="IPR052716">
    <property type="entry name" value="MOSC_domain"/>
</dbReference>
<dbReference type="RefSeq" id="WP_379724237.1">
    <property type="nucleotide sequence ID" value="NZ_JBHRYJ010000001.1"/>
</dbReference>
<dbReference type="SUPFAM" id="SSF50800">
    <property type="entry name" value="PK beta-barrel domain-like"/>
    <property type="match status" value="1"/>
</dbReference>
<name>A0ABV7VED5_9PROT</name>
<sequence length="271" mass="28720">MTDTASPASASLLRIARYPVKGLTGQPLDHATLTAGQPLAGDRRFALAHGSSAFDPAAPAFQKKAHFLTWVRNPHLASLHCGFDAGGTRITVADPEPETSDDGIDDADLTTPAGRAALEALVARTLTTAETRGKVTVAEAPGVWFSDVPPPYLSIQNTATLAEIGRMLGPVHAGAALDWRRLRGNLLVDGFAAWAEMGWIGRRLRIGTAVLEVAEIIGRCAATHVNPDTAEVDEDVVGTLNRVWGHNKCGVYARVVEGGEIRPGDAIHMLD</sequence>
<reference evidence="3" key="1">
    <citation type="journal article" date="2019" name="Int. J. Syst. Evol. Microbiol.">
        <title>The Global Catalogue of Microorganisms (GCM) 10K type strain sequencing project: providing services to taxonomists for standard genome sequencing and annotation.</title>
        <authorList>
            <consortium name="The Broad Institute Genomics Platform"/>
            <consortium name="The Broad Institute Genome Sequencing Center for Infectious Disease"/>
            <person name="Wu L."/>
            <person name="Ma J."/>
        </authorList>
    </citation>
    <scope>NUCLEOTIDE SEQUENCE [LARGE SCALE GENOMIC DNA]</scope>
    <source>
        <strain evidence="3">KCTC 42182</strain>
    </source>
</reference>
<dbReference type="EMBL" id="JBHRYJ010000001">
    <property type="protein sequence ID" value="MFC3675520.1"/>
    <property type="molecule type" value="Genomic_DNA"/>
</dbReference>
<dbReference type="Proteomes" id="UP001595711">
    <property type="component" value="Unassembled WGS sequence"/>
</dbReference>
<evidence type="ECO:0000259" key="1">
    <source>
        <dbReference type="PROSITE" id="PS51340"/>
    </source>
</evidence>
<evidence type="ECO:0000313" key="3">
    <source>
        <dbReference type="Proteomes" id="UP001595711"/>
    </source>
</evidence>
<dbReference type="Pfam" id="PF03473">
    <property type="entry name" value="MOSC"/>
    <property type="match status" value="1"/>
</dbReference>